<sequence length="60" mass="6524">AAHLISSHHRLPPIAIPSLRVVAAAMASLADLVNLDLSDCTDKIIVEYLWSVTYQPPLLC</sequence>
<dbReference type="AlphaFoldDB" id="A0A453ILJ7"/>
<evidence type="ECO:0000313" key="2">
    <source>
        <dbReference type="Proteomes" id="UP000015105"/>
    </source>
</evidence>
<evidence type="ECO:0000313" key="1">
    <source>
        <dbReference type="EnsemblPlants" id="AET4Gv20601300.5"/>
    </source>
</evidence>
<accession>A0A453ILJ7</accession>
<keyword evidence="2" id="KW-1185">Reference proteome</keyword>
<reference evidence="1" key="3">
    <citation type="journal article" date="2017" name="Nature">
        <title>Genome sequence of the progenitor of the wheat D genome Aegilops tauschii.</title>
        <authorList>
            <person name="Luo M.C."/>
            <person name="Gu Y.Q."/>
            <person name="Puiu D."/>
            <person name="Wang H."/>
            <person name="Twardziok S.O."/>
            <person name="Deal K.R."/>
            <person name="Huo N."/>
            <person name="Zhu T."/>
            <person name="Wang L."/>
            <person name="Wang Y."/>
            <person name="McGuire P.E."/>
            <person name="Liu S."/>
            <person name="Long H."/>
            <person name="Ramasamy R.K."/>
            <person name="Rodriguez J.C."/>
            <person name="Van S.L."/>
            <person name="Yuan L."/>
            <person name="Wang Z."/>
            <person name="Xia Z."/>
            <person name="Xiao L."/>
            <person name="Anderson O.D."/>
            <person name="Ouyang S."/>
            <person name="Liang Y."/>
            <person name="Zimin A.V."/>
            <person name="Pertea G."/>
            <person name="Qi P."/>
            <person name="Bennetzen J.L."/>
            <person name="Dai X."/>
            <person name="Dawson M.W."/>
            <person name="Muller H.G."/>
            <person name="Kugler K."/>
            <person name="Rivarola-Duarte L."/>
            <person name="Spannagl M."/>
            <person name="Mayer K.F.X."/>
            <person name="Lu F.H."/>
            <person name="Bevan M.W."/>
            <person name="Leroy P."/>
            <person name="Li P."/>
            <person name="You F.M."/>
            <person name="Sun Q."/>
            <person name="Liu Z."/>
            <person name="Lyons E."/>
            <person name="Wicker T."/>
            <person name="Salzberg S.L."/>
            <person name="Devos K.M."/>
            <person name="Dvorak J."/>
        </authorList>
    </citation>
    <scope>NUCLEOTIDE SEQUENCE [LARGE SCALE GENOMIC DNA]</scope>
    <source>
        <strain evidence="1">cv. AL8/78</strain>
    </source>
</reference>
<reference evidence="1" key="4">
    <citation type="submission" date="2019-03" db="UniProtKB">
        <authorList>
            <consortium name="EnsemblPlants"/>
        </authorList>
    </citation>
    <scope>IDENTIFICATION</scope>
</reference>
<proteinExistence type="predicted"/>
<name>A0A453ILJ7_AEGTS</name>
<reference evidence="1" key="5">
    <citation type="journal article" date="2021" name="G3 (Bethesda)">
        <title>Aegilops tauschii genome assembly Aet v5.0 features greater sequence contiguity and improved annotation.</title>
        <authorList>
            <person name="Wang L."/>
            <person name="Zhu T."/>
            <person name="Rodriguez J.C."/>
            <person name="Deal K.R."/>
            <person name="Dubcovsky J."/>
            <person name="McGuire P.E."/>
            <person name="Lux T."/>
            <person name="Spannagl M."/>
            <person name="Mayer K.F.X."/>
            <person name="Baldrich P."/>
            <person name="Meyers B.C."/>
            <person name="Huo N."/>
            <person name="Gu Y.Q."/>
            <person name="Zhou H."/>
            <person name="Devos K.M."/>
            <person name="Bennetzen J.L."/>
            <person name="Unver T."/>
            <person name="Budak H."/>
            <person name="Gulick P.J."/>
            <person name="Galiba G."/>
            <person name="Kalapos B."/>
            <person name="Nelson D.R."/>
            <person name="Li P."/>
            <person name="You F.M."/>
            <person name="Luo M.C."/>
            <person name="Dvorak J."/>
        </authorList>
    </citation>
    <scope>NUCLEOTIDE SEQUENCE [LARGE SCALE GENOMIC DNA]</scope>
    <source>
        <strain evidence="1">cv. AL8/78</strain>
    </source>
</reference>
<dbReference type="Gramene" id="AET4Gv20601300.5">
    <property type="protein sequence ID" value="AET4Gv20601300.5"/>
    <property type="gene ID" value="AET4Gv20601300"/>
</dbReference>
<dbReference type="EnsemblPlants" id="AET4Gv20601300.5">
    <property type="protein sequence ID" value="AET4Gv20601300.5"/>
    <property type="gene ID" value="AET4Gv20601300"/>
</dbReference>
<protein>
    <submittedName>
        <fullName evidence="1">Uncharacterized protein</fullName>
    </submittedName>
</protein>
<dbReference type="Proteomes" id="UP000015105">
    <property type="component" value="Chromosome 4D"/>
</dbReference>
<organism evidence="1 2">
    <name type="scientific">Aegilops tauschii subsp. strangulata</name>
    <name type="common">Goatgrass</name>
    <dbReference type="NCBI Taxonomy" id="200361"/>
    <lineage>
        <taxon>Eukaryota</taxon>
        <taxon>Viridiplantae</taxon>
        <taxon>Streptophyta</taxon>
        <taxon>Embryophyta</taxon>
        <taxon>Tracheophyta</taxon>
        <taxon>Spermatophyta</taxon>
        <taxon>Magnoliopsida</taxon>
        <taxon>Liliopsida</taxon>
        <taxon>Poales</taxon>
        <taxon>Poaceae</taxon>
        <taxon>BOP clade</taxon>
        <taxon>Pooideae</taxon>
        <taxon>Triticodae</taxon>
        <taxon>Triticeae</taxon>
        <taxon>Triticinae</taxon>
        <taxon>Aegilops</taxon>
    </lineage>
</organism>
<reference evidence="2" key="2">
    <citation type="journal article" date="2017" name="Nat. Plants">
        <title>The Aegilops tauschii genome reveals multiple impacts of transposons.</title>
        <authorList>
            <person name="Zhao G."/>
            <person name="Zou C."/>
            <person name="Li K."/>
            <person name="Wang K."/>
            <person name="Li T."/>
            <person name="Gao L."/>
            <person name="Zhang X."/>
            <person name="Wang H."/>
            <person name="Yang Z."/>
            <person name="Liu X."/>
            <person name="Jiang W."/>
            <person name="Mao L."/>
            <person name="Kong X."/>
            <person name="Jiao Y."/>
            <person name="Jia J."/>
        </authorList>
    </citation>
    <scope>NUCLEOTIDE SEQUENCE [LARGE SCALE GENOMIC DNA]</scope>
    <source>
        <strain evidence="2">cv. AL8/78</strain>
    </source>
</reference>
<reference evidence="2" key="1">
    <citation type="journal article" date="2014" name="Science">
        <title>Ancient hybridizations among the ancestral genomes of bread wheat.</title>
        <authorList>
            <consortium name="International Wheat Genome Sequencing Consortium,"/>
            <person name="Marcussen T."/>
            <person name="Sandve S.R."/>
            <person name="Heier L."/>
            <person name="Spannagl M."/>
            <person name="Pfeifer M."/>
            <person name="Jakobsen K.S."/>
            <person name="Wulff B.B."/>
            <person name="Steuernagel B."/>
            <person name="Mayer K.F."/>
            <person name="Olsen O.A."/>
        </authorList>
    </citation>
    <scope>NUCLEOTIDE SEQUENCE [LARGE SCALE GENOMIC DNA]</scope>
    <source>
        <strain evidence="2">cv. AL8/78</strain>
    </source>
</reference>